<feature type="binding site" evidence="8">
    <location>
        <position position="125"/>
    </location>
    <ligand>
        <name>ATP</name>
        <dbReference type="ChEBI" id="CHEBI:30616"/>
    </ligand>
</feature>
<evidence type="ECO:0000256" key="4">
    <source>
        <dbReference type="ARBA" id="ARBA00022443"/>
    </source>
</evidence>
<dbReference type="CDD" id="cd12059">
    <property type="entry name" value="SH3_MLK1-3"/>
    <property type="match status" value="1"/>
</dbReference>
<dbReference type="SMART" id="SM00220">
    <property type="entry name" value="S_TKc"/>
    <property type="match status" value="1"/>
</dbReference>
<dbReference type="PANTHER" id="PTHR44329">
    <property type="entry name" value="SERINE/THREONINE-PROTEIN KINASE TNNI3K-RELATED"/>
    <property type="match status" value="1"/>
</dbReference>
<dbReference type="SUPFAM" id="SSF50044">
    <property type="entry name" value="SH3-domain"/>
    <property type="match status" value="1"/>
</dbReference>
<dbReference type="InterPro" id="IPR036028">
    <property type="entry name" value="SH3-like_dom_sf"/>
</dbReference>
<dbReference type="PANTHER" id="PTHR44329:SF39">
    <property type="entry name" value="MITOGEN-ACTIVATED PROTEIN KINASE KINASE KINASE 10"/>
    <property type="match status" value="1"/>
</dbReference>
<evidence type="ECO:0000256" key="9">
    <source>
        <dbReference type="SAM" id="Coils"/>
    </source>
</evidence>
<dbReference type="Pfam" id="PF00069">
    <property type="entry name" value="Pkinase"/>
    <property type="match status" value="1"/>
</dbReference>
<keyword evidence="8" id="KW-0067">ATP-binding</keyword>
<keyword evidence="9" id="KW-0175">Coiled coil</keyword>
<comment type="cofactor">
    <cofactor evidence="1">
        <name>Mg(2+)</name>
        <dbReference type="ChEBI" id="CHEBI:18420"/>
    </cofactor>
</comment>
<dbReference type="SUPFAM" id="SSF56112">
    <property type="entry name" value="Protein kinase-like (PK-like)"/>
    <property type="match status" value="1"/>
</dbReference>
<dbReference type="Gene3D" id="1.10.510.10">
    <property type="entry name" value="Transferase(Phosphotransferase) domain 1"/>
    <property type="match status" value="2"/>
</dbReference>
<dbReference type="Gene3D" id="3.30.200.20">
    <property type="entry name" value="Phosphorylase Kinase, domain 1"/>
    <property type="match status" value="1"/>
</dbReference>
<comment type="catalytic activity">
    <reaction evidence="6">
        <text>L-seryl-[protein] + ATP = O-phospho-L-seryl-[protein] + ADP + H(+)</text>
        <dbReference type="Rhea" id="RHEA:17989"/>
        <dbReference type="Rhea" id="RHEA-COMP:9863"/>
        <dbReference type="Rhea" id="RHEA-COMP:11604"/>
        <dbReference type="ChEBI" id="CHEBI:15378"/>
        <dbReference type="ChEBI" id="CHEBI:29999"/>
        <dbReference type="ChEBI" id="CHEBI:30616"/>
        <dbReference type="ChEBI" id="CHEBI:83421"/>
        <dbReference type="ChEBI" id="CHEBI:456216"/>
        <dbReference type="EC" id="2.7.11.25"/>
    </reaction>
</comment>
<proteinExistence type="inferred from homology"/>
<evidence type="ECO:0000256" key="6">
    <source>
        <dbReference type="ARBA" id="ARBA00048329"/>
    </source>
</evidence>
<organism evidence="12">
    <name type="scientific">Castor canadensis</name>
    <name type="common">American beaver</name>
    <dbReference type="NCBI Taxonomy" id="51338"/>
    <lineage>
        <taxon>Eukaryota</taxon>
        <taxon>Metazoa</taxon>
        <taxon>Chordata</taxon>
        <taxon>Craniata</taxon>
        <taxon>Vertebrata</taxon>
        <taxon>Euteleostomi</taxon>
        <taxon>Mammalia</taxon>
        <taxon>Eutheria</taxon>
        <taxon>Euarchontoglires</taxon>
        <taxon>Glires</taxon>
        <taxon>Rodentia</taxon>
        <taxon>Castorimorpha</taxon>
        <taxon>Castoridae</taxon>
        <taxon>Castor</taxon>
    </lineage>
</organism>
<dbReference type="PROSITE" id="PS00107">
    <property type="entry name" value="PROTEIN_KINASE_ATP"/>
    <property type="match status" value="1"/>
</dbReference>
<dbReference type="FunFam" id="3.30.200.20:FF:000085">
    <property type="entry name" value="Mitogen-activated protein kinase kinase kinase"/>
    <property type="match status" value="1"/>
</dbReference>
<dbReference type="InterPro" id="IPR051681">
    <property type="entry name" value="Ser/Thr_Kinases-Pseudokinases"/>
</dbReference>
<dbReference type="Gene3D" id="2.30.30.40">
    <property type="entry name" value="SH3 Domains"/>
    <property type="match status" value="1"/>
</dbReference>
<evidence type="ECO:0000256" key="5">
    <source>
        <dbReference type="ARBA" id="ARBA00047559"/>
    </source>
</evidence>
<evidence type="ECO:0000313" key="12">
    <source>
        <dbReference type="Ensembl" id="ENSCCNP00000009447.1"/>
    </source>
</evidence>
<dbReference type="PRINTS" id="PR00452">
    <property type="entry name" value="SH3DOMAIN"/>
</dbReference>
<dbReference type="EC" id="2.7.11.25" evidence="3"/>
<dbReference type="FunFam" id="2.30.30.40:FF:000079">
    <property type="entry name" value="Mitogen-activated protein kinase kinase kinase"/>
    <property type="match status" value="1"/>
</dbReference>
<dbReference type="GO" id="GO:0005524">
    <property type="term" value="F:ATP binding"/>
    <property type="evidence" value="ECO:0007669"/>
    <property type="project" value="UniProtKB-UniRule"/>
</dbReference>
<dbReference type="Pfam" id="PF14604">
    <property type="entry name" value="SH3_9"/>
    <property type="match status" value="1"/>
</dbReference>
<dbReference type="InterPro" id="IPR000719">
    <property type="entry name" value="Prot_kinase_dom"/>
</dbReference>
<dbReference type="InterPro" id="IPR011009">
    <property type="entry name" value="Kinase-like_dom_sf"/>
</dbReference>
<evidence type="ECO:0000259" key="10">
    <source>
        <dbReference type="PROSITE" id="PS50002"/>
    </source>
</evidence>
<keyword evidence="8" id="KW-0547">Nucleotide-binding</keyword>
<dbReference type="SMART" id="SM00326">
    <property type="entry name" value="SH3"/>
    <property type="match status" value="1"/>
</dbReference>
<dbReference type="Ensembl" id="ENSCCNT00000012430.1">
    <property type="protein sequence ID" value="ENSCCNP00000009447.1"/>
    <property type="gene ID" value="ENSCCNG00000009962.1"/>
</dbReference>
<evidence type="ECO:0000256" key="3">
    <source>
        <dbReference type="ARBA" id="ARBA00012406"/>
    </source>
</evidence>
<evidence type="ECO:0000256" key="2">
    <source>
        <dbReference type="ARBA" id="ARBA00006529"/>
    </source>
</evidence>
<dbReference type="PROSITE" id="PS50011">
    <property type="entry name" value="PROTEIN_KINASE_DOM"/>
    <property type="match status" value="1"/>
</dbReference>
<evidence type="ECO:0000256" key="8">
    <source>
        <dbReference type="PROSITE-ProRule" id="PRU10141"/>
    </source>
</evidence>
<dbReference type="InterPro" id="IPR001452">
    <property type="entry name" value="SH3_domain"/>
</dbReference>
<dbReference type="InterPro" id="IPR035779">
    <property type="entry name" value="MLK1-3_SH3"/>
</dbReference>
<keyword evidence="4 7" id="KW-0728">SH3 domain</keyword>
<evidence type="ECO:0000259" key="11">
    <source>
        <dbReference type="PROSITE" id="PS50011"/>
    </source>
</evidence>
<feature type="domain" description="Protein kinase" evidence="11">
    <location>
        <begin position="98"/>
        <end position="366"/>
    </location>
</feature>
<comment type="catalytic activity">
    <reaction evidence="5">
        <text>L-threonyl-[protein] + ATP = O-phospho-L-threonyl-[protein] + ADP + H(+)</text>
        <dbReference type="Rhea" id="RHEA:46608"/>
        <dbReference type="Rhea" id="RHEA-COMP:11060"/>
        <dbReference type="Rhea" id="RHEA-COMP:11605"/>
        <dbReference type="ChEBI" id="CHEBI:15378"/>
        <dbReference type="ChEBI" id="CHEBI:30013"/>
        <dbReference type="ChEBI" id="CHEBI:30616"/>
        <dbReference type="ChEBI" id="CHEBI:61977"/>
        <dbReference type="ChEBI" id="CHEBI:456216"/>
        <dbReference type="EC" id="2.7.11.25"/>
    </reaction>
</comment>
<dbReference type="PROSITE" id="PS50002">
    <property type="entry name" value="SH3"/>
    <property type="match status" value="1"/>
</dbReference>
<reference evidence="12" key="1">
    <citation type="submission" date="2023-09" db="UniProtKB">
        <authorList>
            <consortium name="Ensembl"/>
        </authorList>
    </citation>
    <scope>IDENTIFICATION</scope>
</reference>
<accession>A0A8C0WH94</accession>
<feature type="domain" description="SH3" evidence="10">
    <location>
        <begin position="16"/>
        <end position="81"/>
    </location>
</feature>
<gene>
    <name evidence="12" type="primary">Map3k10</name>
</gene>
<dbReference type="GO" id="GO:0043065">
    <property type="term" value="P:positive regulation of apoptotic process"/>
    <property type="evidence" value="ECO:0007669"/>
    <property type="project" value="TreeGrafter"/>
</dbReference>
<dbReference type="AlphaFoldDB" id="A0A8C0WH94"/>
<name>A0A8C0WH94_CASCN</name>
<dbReference type="GO" id="GO:0004706">
    <property type="term" value="F:JUN kinase kinase kinase activity"/>
    <property type="evidence" value="ECO:0007669"/>
    <property type="project" value="TreeGrafter"/>
</dbReference>
<evidence type="ECO:0000256" key="1">
    <source>
        <dbReference type="ARBA" id="ARBA00001946"/>
    </source>
</evidence>
<evidence type="ECO:0000256" key="7">
    <source>
        <dbReference type="PROSITE-ProRule" id="PRU00192"/>
    </source>
</evidence>
<sequence length="430" mass="48450">MEEEEGVAAKEWGTTPAGPVWTAVFDYEAAGDEELTLRRGDRVQVLSQDCAVSGDEGWWTGQLPSGRVGVFPSNYVAPAAPAAPAGLQLPQEIPFHELQLEEIIGVGGFGKVYRALWRGEEVAVKAARLDPERDPAVTAEQVCQEARLFGALQHPNIIALRGACLSPPHLCLVMEYARGGALSRVLAGRRVPPHVLVNWAVQVARGMNYLHNDAPVPIIHRDLKSINKCWDPDPHGRPDFGSILKRLEAIEQSALFQMPLESFHSLQEDWRLEIQHMFHDLRTKEKELRSREEELLRAAQEQRFQEEQLRRREQELAEREMDIVERELHLLMCQLSQEKPRVRKRKGNFKRSRLLKLREGGSHISLPSGFEHKITVQASPTLDKRKGSDGASPPASPSIIPRLRAIRCEYLQGPHQSVNKHSEHIPGIRP</sequence>
<dbReference type="InterPro" id="IPR017441">
    <property type="entry name" value="Protein_kinase_ATP_BS"/>
</dbReference>
<comment type="similarity">
    <text evidence="2">Belongs to the protein kinase superfamily. STE Ser/Thr protein kinase family. MAP kinase kinase kinase subfamily.</text>
</comment>
<feature type="coiled-coil region" evidence="9">
    <location>
        <begin position="281"/>
        <end position="334"/>
    </location>
</feature>
<protein>
    <recommendedName>
        <fullName evidence="3">mitogen-activated protein kinase kinase kinase</fullName>
        <ecNumber evidence="3">2.7.11.25</ecNumber>
    </recommendedName>
</protein>